<keyword evidence="1" id="KW-0472">Membrane</keyword>
<evidence type="ECO:0000313" key="3">
    <source>
        <dbReference type="Proteomes" id="UP001310594"/>
    </source>
</evidence>
<dbReference type="Proteomes" id="UP001310594">
    <property type="component" value="Unassembled WGS sequence"/>
</dbReference>
<evidence type="ECO:0000313" key="2">
    <source>
        <dbReference type="EMBL" id="KAK5708160.1"/>
    </source>
</evidence>
<evidence type="ECO:0000256" key="1">
    <source>
        <dbReference type="SAM" id="Phobius"/>
    </source>
</evidence>
<gene>
    <name evidence="2" type="ORF">LTR97_000700</name>
</gene>
<feature type="transmembrane region" description="Helical" evidence="1">
    <location>
        <begin position="615"/>
        <end position="635"/>
    </location>
</feature>
<keyword evidence="1" id="KW-1133">Transmembrane helix</keyword>
<comment type="caution">
    <text evidence="2">The sequence shown here is derived from an EMBL/GenBank/DDBJ whole genome shotgun (WGS) entry which is preliminary data.</text>
</comment>
<accession>A0AAN7WK04</accession>
<dbReference type="AlphaFoldDB" id="A0AAN7WK04"/>
<keyword evidence="1" id="KW-0812">Transmembrane</keyword>
<proteinExistence type="predicted"/>
<organism evidence="2 3">
    <name type="scientific">Elasticomyces elasticus</name>
    <dbReference type="NCBI Taxonomy" id="574655"/>
    <lineage>
        <taxon>Eukaryota</taxon>
        <taxon>Fungi</taxon>
        <taxon>Dikarya</taxon>
        <taxon>Ascomycota</taxon>
        <taxon>Pezizomycotina</taxon>
        <taxon>Dothideomycetes</taxon>
        <taxon>Dothideomycetidae</taxon>
        <taxon>Mycosphaerellales</taxon>
        <taxon>Teratosphaeriaceae</taxon>
        <taxon>Elasticomyces</taxon>
    </lineage>
</organism>
<protein>
    <submittedName>
        <fullName evidence="2">Uncharacterized protein</fullName>
    </submittedName>
</protein>
<feature type="transmembrane region" description="Helical" evidence="1">
    <location>
        <begin position="170"/>
        <end position="192"/>
    </location>
</feature>
<feature type="transmembrane region" description="Helical" evidence="1">
    <location>
        <begin position="96"/>
        <end position="116"/>
    </location>
</feature>
<sequence length="710" mass="78107">MSLLTPSSSAVDYTDMADADAILLRNDSVDVDGDRNPLIVVHSPGYSLQRHYKRGLMGTCVPLVLAAYYLLIWAIYLSPVVSPNNQNFGLSGAQLVLYSWMVLSIVGLDLGAYGFLDAEASMLMTTFWAAPNAWHLMVHGEHTWSGIDGWIDAVKSLFGRKRKSRRPGRLWWVLASVTALLFLALPLTGLTMELKDGYRKTSTAPNVIGQNWTTFNQRSGPALLTAAHNAWGLAVPPRVPGIGMIYTNSSKDRKNLIFSNLKVLPNTIPADPGVDEVFLAPQAYVPISGRTWGMMIRYNCTVVRRLEDFAILSRRNGSKSLPHWDTISDPDGLQAVNTYDVGPHTITIRSHNDTNYWAVSELAYSSELYGTDFFSHENSTQCYFNKREGAKNGYPGLEHDNILELAIWQHATNNDGLVNPPLPSGFYNFSIDTTVAGLSGAYSARSHTDASTFPMDAIGLQCKSSSAVGIAEVDGKTATYQKFERSDTEATFSFSQCAPRLSLAVPQFIFQENGATTSWAEDFFTSVEAAPLFLTAMSDDPVVPVTVRPTLLQASELRISLLRAYGTAAAQLMFDGGQGWSYSYSSQRHSFTNFNATSYEKARVLGQGPISPITAAVPLVLWAFGSCLISVLYGFERRWADTLDSFSLFQFGGDASDKVKEMSSFAVKDFTDHEQMIRLPGLVGDSRPGFNPGHVTLVGYSEAQKRKKYV</sequence>
<reference evidence="2" key="1">
    <citation type="submission" date="2023-08" db="EMBL/GenBank/DDBJ databases">
        <title>Black Yeasts Isolated from many extreme environments.</title>
        <authorList>
            <person name="Coleine C."/>
            <person name="Stajich J.E."/>
            <person name="Selbmann L."/>
        </authorList>
    </citation>
    <scope>NUCLEOTIDE SEQUENCE</scope>
    <source>
        <strain evidence="2">CCFEE 5810</strain>
    </source>
</reference>
<feature type="transmembrane region" description="Helical" evidence="1">
    <location>
        <begin position="56"/>
        <end position="76"/>
    </location>
</feature>
<name>A0AAN7WK04_9PEZI</name>
<dbReference type="EMBL" id="JAVRQU010000001">
    <property type="protein sequence ID" value="KAK5708160.1"/>
    <property type="molecule type" value="Genomic_DNA"/>
</dbReference>